<evidence type="ECO:0000313" key="6">
    <source>
        <dbReference type="Proteomes" id="UP001017257"/>
    </source>
</evidence>
<dbReference type="Pfam" id="PF12625">
    <property type="entry name" value="Arabinose_bd"/>
    <property type="match status" value="1"/>
</dbReference>
<dbReference type="InterPro" id="IPR018060">
    <property type="entry name" value="HTH_AraC"/>
</dbReference>
<dbReference type="PANTHER" id="PTHR47894">
    <property type="entry name" value="HTH-TYPE TRANSCRIPTIONAL REGULATOR GADX"/>
    <property type="match status" value="1"/>
</dbReference>
<name>A0ABY5RQQ3_9HYPH</name>
<gene>
    <name evidence="5" type="ORF">HPT29_000045</name>
</gene>
<dbReference type="EMBL" id="CP102845">
    <property type="protein sequence ID" value="UVF19590.1"/>
    <property type="molecule type" value="Genomic_DNA"/>
</dbReference>
<keyword evidence="1" id="KW-0805">Transcription regulation</keyword>
<evidence type="ECO:0000256" key="1">
    <source>
        <dbReference type="ARBA" id="ARBA00023015"/>
    </source>
</evidence>
<evidence type="ECO:0000256" key="3">
    <source>
        <dbReference type="ARBA" id="ARBA00023163"/>
    </source>
</evidence>
<keyword evidence="2" id="KW-0238">DNA-binding</keyword>
<dbReference type="SUPFAM" id="SSF46689">
    <property type="entry name" value="Homeodomain-like"/>
    <property type="match status" value="1"/>
</dbReference>
<dbReference type="Gene3D" id="1.10.10.60">
    <property type="entry name" value="Homeodomain-like"/>
    <property type="match status" value="1"/>
</dbReference>
<keyword evidence="3" id="KW-0804">Transcription</keyword>
<dbReference type="InterPro" id="IPR032687">
    <property type="entry name" value="AraC-type_N"/>
</dbReference>
<evidence type="ECO:0000313" key="5">
    <source>
        <dbReference type="EMBL" id="UVF19590.1"/>
    </source>
</evidence>
<dbReference type="Proteomes" id="UP001017257">
    <property type="component" value="Chromosome"/>
</dbReference>
<dbReference type="Pfam" id="PF12833">
    <property type="entry name" value="HTH_18"/>
    <property type="match status" value="1"/>
</dbReference>
<dbReference type="PROSITE" id="PS01124">
    <property type="entry name" value="HTH_ARAC_FAMILY_2"/>
    <property type="match status" value="1"/>
</dbReference>
<dbReference type="PANTHER" id="PTHR47894:SF4">
    <property type="entry name" value="HTH-TYPE TRANSCRIPTIONAL REGULATOR GADX"/>
    <property type="match status" value="1"/>
</dbReference>
<accession>A0ABY5RQQ3</accession>
<feature type="domain" description="HTH araC/xylS-type" evidence="4">
    <location>
        <begin position="244"/>
        <end position="342"/>
    </location>
</feature>
<keyword evidence="6" id="KW-1185">Reference proteome</keyword>
<sequence>MSSSVRTHGAVPPSAGGVMARLAVAHLITAGVDPALLLRQAGIALAQIDDTEAEIAADAQVTLLNLAADALRDDLLGFHLAREFELRQVGLLYYVLASSEVLGDALARVERYSTIANESLALSRLPAREVGIGFRSVGVPRRADRHQVEFWITALVRVCRHLTGCDLKVSRIAMVHPRCAASTAIEDYLQCSIAFGAGADEIVFASDAPRLPLINADPYLNKVLVRHCEEALAQHARPVGRLQARVENAIAPLLPHGRARVDEVARSLGMSRRTLARHLATEGLTYTEILERTRRDMAQHYLKDPDLPISRIAWLLGYQEAGAFTNSFRRWTGVTPTRMRTRHQSDVTGGRQ</sequence>
<proteinExistence type="predicted"/>
<dbReference type="RefSeq" id="WP_259060375.1">
    <property type="nucleotide sequence ID" value="NZ_CP102845.1"/>
</dbReference>
<dbReference type="SMART" id="SM00342">
    <property type="entry name" value="HTH_ARAC"/>
    <property type="match status" value="1"/>
</dbReference>
<protein>
    <submittedName>
        <fullName evidence="5">AraC family transcriptional regulator</fullName>
    </submittedName>
</protein>
<reference evidence="5" key="1">
    <citation type="submission" date="2022-08" db="EMBL/GenBank/DDBJ databases">
        <title>Microvirga terrae sp. nov., isolated from soil.</title>
        <authorList>
            <person name="Kim K.H."/>
            <person name="Seo Y.L."/>
            <person name="Kim J.M."/>
            <person name="Lee J.K."/>
            <person name="Han D.M."/>
            <person name="Jeon C.O."/>
        </authorList>
    </citation>
    <scope>NUCLEOTIDE SEQUENCE</scope>
    <source>
        <strain evidence="5">R24</strain>
    </source>
</reference>
<dbReference type="InterPro" id="IPR009057">
    <property type="entry name" value="Homeodomain-like_sf"/>
</dbReference>
<organism evidence="5 6">
    <name type="scientific">Microvirga terrae</name>
    <dbReference type="NCBI Taxonomy" id="2740529"/>
    <lineage>
        <taxon>Bacteria</taxon>
        <taxon>Pseudomonadati</taxon>
        <taxon>Pseudomonadota</taxon>
        <taxon>Alphaproteobacteria</taxon>
        <taxon>Hyphomicrobiales</taxon>
        <taxon>Methylobacteriaceae</taxon>
        <taxon>Microvirga</taxon>
    </lineage>
</organism>
<evidence type="ECO:0000256" key="2">
    <source>
        <dbReference type="ARBA" id="ARBA00023125"/>
    </source>
</evidence>
<evidence type="ECO:0000259" key="4">
    <source>
        <dbReference type="PROSITE" id="PS01124"/>
    </source>
</evidence>